<dbReference type="FunFam" id="3.10.310.10:FF:000001">
    <property type="entry name" value="Diaminopimelate epimerase"/>
    <property type="match status" value="1"/>
</dbReference>
<accession>A0AAW4MS44</accession>
<reference evidence="11 14" key="1">
    <citation type="submission" date="2021-06" db="EMBL/GenBank/DDBJ databases">
        <title>Collection of gut derived symbiotic bacterial strains cultured from healthy donors.</title>
        <authorList>
            <person name="Lin H."/>
            <person name="Littmann E."/>
            <person name="Pamer E.G."/>
        </authorList>
    </citation>
    <scope>NUCLEOTIDE SEQUENCE</scope>
    <source>
        <strain evidence="12 14">MSK.21.70</strain>
        <strain evidence="11">MSK.21.82</strain>
    </source>
</reference>
<dbReference type="PROSITE" id="PS01326">
    <property type="entry name" value="DAP_EPIMERASE"/>
    <property type="match status" value="1"/>
</dbReference>
<keyword evidence="14" id="KW-1185">Reference proteome</keyword>
<comment type="caution">
    <text evidence="11">The sequence shown here is derived from an EMBL/GenBank/DDBJ whole genome shotgun (WGS) entry which is preliminary data.</text>
</comment>
<evidence type="ECO:0000256" key="2">
    <source>
        <dbReference type="ARBA" id="ARBA00010219"/>
    </source>
</evidence>
<dbReference type="EC" id="5.1.1.7" evidence="3 9"/>
<evidence type="ECO:0000313" key="14">
    <source>
        <dbReference type="Proteomes" id="UP001197492"/>
    </source>
</evidence>
<feature type="binding site" evidence="9">
    <location>
        <position position="193"/>
    </location>
    <ligand>
        <name>substrate</name>
    </ligand>
</feature>
<gene>
    <name evidence="9 11" type="primary">dapF</name>
    <name evidence="11" type="ORF">KSV97_02430</name>
    <name evidence="12" type="ORF">KSW06_02785</name>
</gene>
<evidence type="ECO:0000256" key="8">
    <source>
        <dbReference type="ARBA" id="ARBA00051712"/>
    </source>
</evidence>
<evidence type="ECO:0000256" key="9">
    <source>
        <dbReference type="HAMAP-Rule" id="MF_00197"/>
    </source>
</evidence>
<keyword evidence="7 9" id="KW-0413">Isomerase</keyword>
<organism evidence="11 13">
    <name type="scientific">Catenibacterium mitsuokai</name>
    <dbReference type="NCBI Taxonomy" id="100886"/>
    <lineage>
        <taxon>Bacteria</taxon>
        <taxon>Bacillati</taxon>
        <taxon>Bacillota</taxon>
        <taxon>Erysipelotrichia</taxon>
        <taxon>Erysipelotrichales</taxon>
        <taxon>Coprobacillaceae</taxon>
        <taxon>Catenibacterium</taxon>
    </lineage>
</organism>
<evidence type="ECO:0000256" key="3">
    <source>
        <dbReference type="ARBA" id="ARBA00013080"/>
    </source>
</evidence>
<feature type="site" description="Could be important to modulate the pK values of the two catalytic cysteine residues" evidence="9">
    <location>
        <position position="211"/>
    </location>
</feature>
<evidence type="ECO:0000313" key="13">
    <source>
        <dbReference type="Proteomes" id="UP001196408"/>
    </source>
</evidence>
<feature type="binding site" evidence="9">
    <location>
        <position position="161"/>
    </location>
    <ligand>
        <name>substrate</name>
    </ligand>
</feature>
<evidence type="ECO:0000256" key="7">
    <source>
        <dbReference type="ARBA" id="ARBA00023235"/>
    </source>
</evidence>
<keyword evidence="6 9" id="KW-0457">Lysine biosynthesis</keyword>
<proteinExistence type="inferred from homology"/>
<dbReference type="GO" id="GO:0005829">
    <property type="term" value="C:cytosol"/>
    <property type="evidence" value="ECO:0007669"/>
    <property type="project" value="TreeGrafter"/>
</dbReference>
<dbReference type="HAMAP" id="MF_00197">
    <property type="entry name" value="DAP_epimerase"/>
    <property type="match status" value="1"/>
</dbReference>
<comment type="subunit">
    <text evidence="9">Homodimer.</text>
</comment>
<feature type="binding site" evidence="9">
    <location>
        <position position="12"/>
    </location>
    <ligand>
        <name>substrate</name>
    </ligand>
</feature>
<dbReference type="SUPFAM" id="SSF54506">
    <property type="entry name" value="Diaminopimelate epimerase-like"/>
    <property type="match status" value="1"/>
</dbReference>
<dbReference type="AlphaFoldDB" id="A0AAW4MS44"/>
<comment type="pathway">
    <text evidence="1 9">Amino-acid biosynthesis; L-lysine biosynthesis via DAP pathway; DL-2,6-diaminopimelate from LL-2,6-diaminopimelate: step 1/1.</text>
</comment>
<comment type="function">
    <text evidence="9">Catalyzes the stereoinversion of LL-2,6-diaminopimelate (L,L-DAP) to meso-diaminopimelate (meso-DAP), a precursor of L-lysine and an essential component of the bacterial peptidoglycan.</text>
</comment>
<feature type="active site" description="Proton acceptor" evidence="9">
    <location>
        <position position="220"/>
    </location>
</feature>
<dbReference type="Pfam" id="PF01678">
    <property type="entry name" value="DAP_epimerase"/>
    <property type="match status" value="2"/>
</dbReference>
<feature type="binding site" evidence="9">
    <location>
        <begin position="211"/>
        <end position="212"/>
    </location>
    <ligand>
        <name>substrate</name>
    </ligand>
</feature>
<feature type="binding site" evidence="9">
    <location>
        <begin position="73"/>
        <end position="74"/>
    </location>
    <ligand>
        <name>substrate</name>
    </ligand>
</feature>
<feature type="active site" evidence="10">
    <location>
        <position position="72"/>
    </location>
</feature>
<comment type="caution">
    <text evidence="9">Lacks conserved residue(s) required for the propagation of feature annotation.</text>
</comment>
<dbReference type="NCBIfam" id="TIGR00652">
    <property type="entry name" value="DapF"/>
    <property type="match status" value="1"/>
</dbReference>
<feature type="site" description="Could be important to modulate the pK values of the two catalytic cysteine residues" evidence="9">
    <location>
        <position position="163"/>
    </location>
</feature>
<evidence type="ECO:0000256" key="10">
    <source>
        <dbReference type="PROSITE-ProRule" id="PRU10125"/>
    </source>
</evidence>
<keyword evidence="4 9" id="KW-0963">Cytoplasm</keyword>
<dbReference type="Gene3D" id="3.10.310.10">
    <property type="entry name" value="Diaminopimelate Epimerase, Chain A, domain 1"/>
    <property type="match status" value="2"/>
</dbReference>
<dbReference type="PANTHER" id="PTHR31689:SF0">
    <property type="entry name" value="DIAMINOPIMELATE EPIMERASE"/>
    <property type="match status" value="1"/>
</dbReference>
<evidence type="ECO:0000313" key="11">
    <source>
        <dbReference type="EMBL" id="MBV3382099.1"/>
    </source>
</evidence>
<dbReference type="RefSeq" id="WP_022424624.1">
    <property type="nucleotide sequence ID" value="NZ_JAHOEB010000009.1"/>
</dbReference>
<dbReference type="GO" id="GO:0008837">
    <property type="term" value="F:diaminopimelate epimerase activity"/>
    <property type="evidence" value="ECO:0007669"/>
    <property type="project" value="UniProtKB-UniRule"/>
</dbReference>
<dbReference type="InterPro" id="IPR001653">
    <property type="entry name" value="DAP_epimerase_DapF"/>
</dbReference>
<evidence type="ECO:0000256" key="6">
    <source>
        <dbReference type="ARBA" id="ARBA00023154"/>
    </source>
</evidence>
<dbReference type="Proteomes" id="UP001196408">
    <property type="component" value="Unassembled WGS sequence"/>
</dbReference>
<name>A0AAW4MS44_9FIRM</name>
<keyword evidence="5 9" id="KW-0028">Amino-acid biosynthesis</keyword>
<evidence type="ECO:0000256" key="5">
    <source>
        <dbReference type="ARBA" id="ARBA00022605"/>
    </source>
</evidence>
<dbReference type="Proteomes" id="UP001197492">
    <property type="component" value="Unassembled WGS sequence"/>
</dbReference>
<comment type="similarity">
    <text evidence="2 9">Belongs to the diaminopimelate epimerase family.</text>
</comment>
<protein>
    <recommendedName>
        <fullName evidence="3 9">Diaminopimelate epimerase</fullName>
        <shortName evidence="9">DAP epimerase</shortName>
        <ecNumber evidence="3 9">5.1.1.7</ecNumber>
    </recommendedName>
    <alternativeName>
        <fullName evidence="9">PLP-independent amino acid racemase</fullName>
    </alternativeName>
</protein>
<evidence type="ECO:0000256" key="1">
    <source>
        <dbReference type="ARBA" id="ARBA00005196"/>
    </source>
</evidence>
<dbReference type="GO" id="GO:0009089">
    <property type="term" value="P:lysine biosynthetic process via diaminopimelate"/>
    <property type="evidence" value="ECO:0007669"/>
    <property type="project" value="UniProtKB-UniRule"/>
</dbReference>
<evidence type="ECO:0000256" key="4">
    <source>
        <dbReference type="ARBA" id="ARBA00022490"/>
    </source>
</evidence>
<dbReference type="PANTHER" id="PTHR31689">
    <property type="entry name" value="DIAMINOPIMELATE EPIMERASE, CHLOROPLASTIC"/>
    <property type="match status" value="1"/>
</dbReference>
<sequence>MLKFLKMEGIGNDYVYFDGINQNVPTDETFIKKVSNRHIGIGSDGVIIILPSETCDFRMRMFNLDGSEGKMCGNGIRCFSKFVYDQGLTDKTTLKIETLAGIRTCELNVEDGKVTSVCVDMGEPITLCSDIPVNYSKVEMVNAPIEIDGNTYYCTAVSMGNPHVIQYVDTLDFDIEAIGPKFEHASLFPESVNTEFVKVVDREHLKMRVWERGSGETMACGTGACAVMYASYLNNKCDEKVDVELLGGHLQIELRDKKIFMTGPARTTFEGTLKEEEYA</sequence>
<dbReference type="EMBL" id="JAHOEF010000009">
    <property type="protein sequence ID" value="MBV3382099.1"/>
    <property type="molecule type" value="Genomic_DNA"/>
</dbReference>
<dbReference type="EMBL" id="JAHOEL010000011">
    <property type="protein sequence ID" value="MBV3392191.1"/>
    <property type="molecule type" value="Genomic_DNA"/>
</dbReference>
<evidence type="ECO:0000313" key="12">
    <source>
        <dbReference type="EMBL" id="MBV3392191.1"/>
    </source>
</evidence>
<feature type="active site" description="Proton donor" evidence="9">
    <location>
        <position position="72"/>
    </location>
</feature>
<feature type="binding site" evidence="9">
    <location>
        <begin position="221"/>
        <end position="222"/>
    </location>
    <ligand>
        <name>substrate</name>
    </ligand>
</feature>
<dbReference type="InterPro" id="IPR018510">
    <property type="entry name" value="DAP_epimerase_AS"/>
</dbReference>
<comment type="catalytic activity">
    <reaction evidence="8 9">
        <text>(2S,6S)-2,6-diaminopimelate = meso-2,6-diaminopimelate</text>
        <dbReference type="Rhea" id="RHEA:15393"/>
        <dbReference type="ChEBI" id="CHEBI:57609"/>
        <dbReference type="ChEBI" id="CHEBI:57791"/>
        <dbReference type="EC" id="5.1.1.7"/>
    </reaction>
</comment>
<comment type="subcellular location">
    <subcellularLocation>
        <location evidence="9">Cytoplasm</location>
    </subcellularLocation>
</comment>
<feature type="binding site" evidence="9">
    <location>
        <position position="63"/>
    </location>
    <ligand>
        <name>substrate</name>
    </ligand>
</feature>